<reference evidence="1 2" key="1">
    <citation type="submission" date="2020-02" db="EMBL/GenBank/DDBJ databases">
        <title>Draft genome sequence of Limisphaera ngatamarikiensis NGM72.4T, a thermophilic Verrucomicrobia grouped in subdivision 3.</title>
        <authorList>
            <person name="Carere C.R."/>
            <person name="Steen J."/>
            <person name="Hugenholtz P."/>
            <person name="Stott M.B."/>
        </authorList>
    </citation>
    <scope>NUCLEOTIDE SEQUENCE [LARGE SCALE GENOMIC DNA]</scope>
    <source>
        <strain evidence="1 2">NGM72.4</strain>
    </source>
</reference>
<evidence type="ECO:0000313" key="1">
    <source>
        <dbReference type="EMBL" id="NGO40420.1"/>
    </source>
</evidence>
<comment type="caution">
    <text evidence="1">The sequence shown here is derived from an EMBL/GenBank/DDBJ whole genome shotgun (WGS) entry which is preliminary data.</text>
</comment>
<name>A0A6M1S580_9BACT</name>
<evidence type="ECO:0008006" key="3">
    <source>
        <dbReference type="Google" id="ProtNLM"/>
    </source>
</evidence>
<accession>A0A6M1S580</accession>
<protein>
    <recommendedName>
        <fullName evidence="3">RHS repeat-associated core domain-containing protein</fullName>
    </recommendedName>
</protein>
<dbReference type="NCBIfam" id="TIGR03696">
    <property type="entry name" value="Rhs_assc_core"/>
    <property type="match status" value="1"/>
</dbReference>
<evidence type="ECO:0000313" key="2">
    <source>
        <dbReference type="Proteomes" id="UP000477311"/>
    </source>
</evidence>
<sequence>LVSDPVWFGRHIAELNGTNGAVVRAYVWGLDVSESLDGAGGVGGLLWVRLSGGPGAGVHFVTYDGNGNVWTLVSASTGTETARYEYGPFGEPLRLTGAAAASNPFRFSTKRTEDGTGLVLYEYRANSPGLGRWLSRDPAGEVGFRVQGAYGGRPSRLLVTSTHYVRKQSIDSVDVLGLYEYEWGSSFSDAEKQAIHTSIQRVKQRAETLIGQIDANIGSLSKLCPCPAYRQLIENLKRLRKILEGMIRDINNPRKKLEIYRGDIKPDAARYWRSPVPWYDDELTLDNGWFGQSTSEQDSTMFHELSHGQGTGDKDPSPYNNAHAIEVLMHVDKENWTYFKYDKMVADKRCGARGK</sequence>
<dbReference type="RefSeq" id="WP_205881025.1">
    <property type="nucleotide sequence ID" value="NZ_JAAKYA010000089.1"/>
</dbReference>
<gene>
    <name evidence="1" type="ORF">G4L39_13610</name>
</gene>
<dbReference type="EMBL" id="JAAKYA010000089">
    <property type="protein sequence ID" value="NGO40420.1"/>
    <property type="molecule type" value="Genomic_DNA"/>
</dbReference>
<proteinExistence type="predicted"/>
<dbReference type="Proteomes" id="UP000477311">
    <property type="component" value="Unassembled WGS sequence"/>
</dbReference>
<dbReference type="AlphaFoldDB" id="A0A6M1S580"/>
<feature type="non-terminal residue" evidence="1">
    <location>
        <position position="1"/>
    </location>
</feature>
<dbReference type="Gene3D" id="2.180.10.10">
    <property type="entry name" value="RHS repeat-associated core"/>
    <property type="match status" value="1"/>
</dbReference>
<dbReference type="InterPro" id="IPR022385">
    <property type="entry name" value="Rhs_assc_core"/>
</dbReference>
<keyword evidence="2" id="KW-1185">Reference proteome</keyword>
<organism evidence="1 2">
    <name type="scientific">Limisphaera ngatamarikiensis</name>
    <dbReference type="NCBI Taxonomy" id="1324935"/>
    <lineage>
        <taxon>Bacteria</taxon>
        <taxon>Pseudomonadati</taxon>
        <taxon>Verrucomicrobiota</taxon>
        <taxon>Verrucomicrobiia</taxon>
        <taxon>Limisphaerales</taxon>
        <taxon>Limisphaeraceae</taxon>
        <taxon>Limisphaera</taxon>
    </lineage>
</organism>